<dbReference type="InterPro" id="IPR037185">
    <property type="entry name" value="EmrE-like"/>
</dbReference>
<reference evidence="3" key="1">
    <citation type="submission" date="2019-03" db="EMBL/GenBank/DDBJ databases">
        <title>Single cell metagenomics reveals metabolic interactions within the superorganism composed of flagellate Streblomastix strix and complex community of Bacteroidetes bacteria on its surface.</title>
        <authorList>
            <person name="Treitli S.C."/>
            <person name="Kolisko M."/>
            <person name="Husnik F."/>
            <person name="Keeling P."/>
            <person name="Hampl V."/>
        </authorList>
    </citation>
    <scope>NUCLEOTIDE SEQUENCE</scope>
    <source>
        <strain evidence="3">STM</strain>
    </source>
</reference>
<protein>
    <submittedName>
        <fullName evidence="3">EamA family transporter</fullName>
    </submittedName>
</protein>
<dbReference type="SUPFAM" id="SSF103481">
    <property type="entry name" value="Multidrug resistance efflux transporter EmrE"/>
    <property type="match status" value="2"/>
</dbReference>
<proteinExistence type="predicted"/>
<evidence type="ECO:0000259" key="2">
    <source>
        <dbReference type="Pfam" id="PF00892"/>
    </source>
</evidence>
<feature type="transmembrane region" description="Helical" evidence="1">
    <location>
        <begin position="43"/>
        <end position="66"/>
    </location>
</feature>
<keyword evidence="1" id="KW-1133">Transmembrane helix</keyword>
<dbReference type="Pfam" id="PF00892">
    <property type="entry name" value="EamA"/>
    <property type="match status" value="2"/>
</dbReference>
<keyword evidence="1" id="KW-0812">Transmembrane</keyword>
<evidence type="ECO:0000256" key="1">
    <source>
        <dbReference type="SAM" id="Phobius"/>
    </source>
</evidence>
<feature type="transmembrane region" description="Helical" evidence="1">
    <location>
        <begin position="14"/>
        <end position="31"/>
    </location>
</feature>
<feature type="transmembrane region" description="Helical" evidence="1">
    <location>
        <begin position="171"/>
        <end position="188"/>
    </location>
</feature>
<dbReference type="Gene3D" id="1.10.3730.20">
    <property type="match status" value="1"/>
</dbReference>
<keyword evidence="1" id="KW-0472">Membrane</keyword>
<feature type="transmembrane region" description="Helical" evidence="1">
    <location>
        <begin position="233"/>
        <end position="254"/>
    </location>
</feature>
<feature type="domain" description="EamA" evidence="2">
    <location>
        <begin position="14"/>
        <end position="156"/>
    </location>
</feature>
<dbReference type="InterPro" id="IPR000620">
    <property type="entry name" value="EamA_dom"/>
</dbReference>
<evidence type="ECO:0000313" key="3">
    <source>
        <dbReference type="EMBL" id="KAA6335270.1"/>
    </source>
</evidence>
<feature type="transmembrane region" description="Helical" evidence="1">
    <location>
        <begin position="293"/>
        <end position="310"/>
    </location>
</feature>
<gene>
    <name evidence="3" type="ORF">EZS27_016485</name>
</gene>
<dbReference type="PANTHER" id="PTHR22911">
    <property type="entry name" value="ACYL-MALONYL CONDENSING ENZYME-RELATED"/>
    <property type="match status" value="1"/>
</dbReference>
<feature type="transmembrane region" description="Helical" evidence="1">
    <location>
        <begin position="139"/>
        <end position="159"/>
    </location>
</feature>
<feature type="transmembrane region" description="Helical" evidence="1">
    <location>
        <begin position="260"/>
        <end position="284"/>
    </location>
</feature>
<accession>A0A5J4RQ45</accession>
<name>A0A5J4RQ45_9ZZZZ</name>
<feature type="transmembrane region" description="Helical" evidence="1">
    <location>
        <begin position="203"/>
        <end position="221"/>
    </location>
</feature>
<dbReference type="GO" id="GO:0016020">
    <property type="term" value="C:membrane"/>
    <property type="evidence" value="ECO:0007669"/>
    <property type="project" value="InterPro"/>
</dbReference>
<dbReference type="PANTHER" id="PTHR22911:SF137">
    <property type="entry name" value="SOLUTE CARRIER FAMILY 35 MEMBER G2-RELATED"/>
    <property type="match status" value="1"/>
</dbReference>
<sequence>MGNFGNSCTFADKMWIVFAFISAFLLGCYEVSKKQALNGNAVLPVLFLNTLISSLIFVPFIILSYATDYLDGTLFYLPSASLEAHGKVFLKSLIVLSSWITGYFSVKHLPLTLNGPIKATQPIVTLIGAMLIFGERLNLYQWIGVFLGLLSLFLLSVSGKKEGIRFTHNRWIVYAIISMLFGALSGLYDKYLMRSMDVMTVQVWFNVYQLALMAIVLRFLWYPKCKNHTPFVWKGSIILISVFLAFADWIYFYALSFPDSMISIVSLIRRSNVLITFIVGGLFFHEKNLKNKAIDLLLVLLGMLFIYYGTK</sequence>
<feature type="domain" description="EamA" evidence="2">
    <location>
        <begin position="170"/>
        <end position="307"/>
    </location>
</feature>
<organism evidence="3">
    <name type="scientific">termite gut metagenome</name>
    <dbReference type="NCBI Taxonomy" id="433724"/>
    <lineage>
        <taxon>unclassified sequences</taxon>
        <taxon>metagenomes</taxon>
        <taxon>organismal metagenomes</taxon>
    </lineage>
</organism>
<dbReference type="AlphaFoldDB" id="A0A5J4RQ45"/>
<comment type="caution">
    <text evidence="3">The sequence shown here is derived from an EMBL/GenBank/DDBJ whole genome shotgun (WGS) entry which is preliminary data.</text>
</comment>
<dbReference type="EMBL" id="SNRY01000911">
    <property type="protein sequence ID" value="KAA6335270.1"/>
    <property type="molecule type" value="Genomic_DNA"/>
</dbReference>